<evidence type="ECO:0008006" key="4">
    <source>
        <dbReference type="Google" id="ProtNLM"/>
    </source>
</evidence>
<accession>A0ABM8A3C6</accession>
<organism evidence="2 3">
    <name type="scientific">Streptomyces nigrescens</name>
    <dbReference type="NCBI Taxonomy" id="1920"/>
    <lineage>
        <taxon>Bacteria</taxon>
        <taxon>Bacillati</taxon>
        <taxon>Actinomycetota</taxon>
        <taxon>Actinomycetes</taxon>
        <taxon>Kitasatosporales</taxon>
        <taxon>Streptomycetaceae</taxon>
        <taxon>Streptomyces</taxon>
    </lineage>
</organism>
<reference evidence="2" key="1">
    <citation type="submission" date="2022-06" db="EMBL/GenBank/DDBJ databases">
        <title>Complete genome sequence of Streptomyces nigrescens HEK616.</title>
        <authorList>
            <person name="Asamizu S."/>
            <person name="Onaka H."/>
        </authorList>
    </citation>
    <scope>NUCLEOTIDE SEQUENCE</scope>
    <source>
        <strain evidence="2">HEK616</strain>
    </source>
</reference>
<keyword evidence="1" id="KW-0732">Signal</keyword>
<gene>
    <name evidence="2" type="ORF">HEK616_66280</name>
</gene>
<feature type="signal peptide" evidence="1">
    <location>
        <begin position="1"/>
        <end position="27"/>
    </location>
</feature>
<evidence type="ECO:0000313" key="3">
    <source>
        <dbReference type="Proteomes" id="UP001059597"/>
    </source>
</evidence>
<feature type="chain" id="PRO_5046258239" description="Secreted protein" evidence="1">
    <location>
        <begin position="28"/>
        <end position="100"/>
    </location>
</feature>
<protein>
    <recommendedName>
        <fullName evidence="4">Secreted protein</fullName>
    </recommendedName>
</protein>
<name>A0ABM8A3C6_STRNI</name>
<evidence type="ECO:0000256" key="1">
    <source>
        <dbReference type="SAM" id="SignalP"/>
    </source>
</evidence>
<proteinExistence type="predicted"/>
<evidence type="ECO:0000313" key="2">
    <source>
        <dbReference type="EMBL" id="BDM73141.1"/>
    </source>
</evidence>
<sequence>MKVKYAKSAAVVAGSVMALGAVVPAFAAQPGAPRMSLNGGLTDAVNSLHSKLDGHQLAPVAKKVKRAGEKVKSANANQLIRGVTGAAKSIPMLGGLPLKP</sequence>
<keyword evidence="3" id="KW-1185">Reference proteome</keyword>
<dbReference type="EMBL" id="AP026073">
    <property type="protein sequence ID" value="BDM73141.1"/>
    <property type="molecule type" value="Genomic_DNA"/>
</dbReference>
<dbReference type="Proteomes" id="UP001059597">
    <property type="component" value="Chromosome"/>
</dbReference>